<evidence type="ECO:0000256" key="3">
    <source>
        <dbReference type="ARBA" id="ARBA00022801"/>
    </source>
</evidence>
<dbReference type="GO" id="GO:0046872">
    <property type="term" value="F:metal ion binding"/>
    <property type="evidence" value="ECO:0007669"/>
    <property type="project" value="UniProtKB-KW"/>
</dbReference>
<reference evidence="7 8" key="1">
    <citation type="submission" date="2019-11" db="EMBL/GenBank/DDBJ databases">
        <title>Novel species isolated from a subtropical stream in China.</title>
        <authorList>
            <person name="Lu H."/>
        </authorList>
    </citation>
    <scope>NUCLEOTIDE SEQUENCE [LARGE SCALE GENOMIC DNA]</scope>
    <source>
        <strain evidence="7 8">FT80W</strain>
    </source>
</reference>
<dbReference type="InterPro" id="IPR036866">
    <property type="entry name" value="RibonucZ/Hydroxyglut_hydro"/>
</dbReference>
<feature type="domain" description="Metallo-beta-lactamase" evidence="6">
    <location>
        <begin position="84"/>
        <end position="289"/>
    </location>
</feature>
<dbReference type="InterPro" id="IPR051013">
    <property type="entry name" value="MBL_superfamily_lactonases"/>
</dbReference>
<sequence>MSPSFRHLIAALTLSCATLAHAAAPMAHSQAPGYYRVMLGQFEITALSDGTHPFPVDTVMTNISQQQALQDLAAVDLKLPLQGSINAFLINTGSKLILVDSGAGALYGDCCGKLITHLRAAGYRPEQVDEIYITHLHKDHAGGVLAQGKPAFPNAVLRLSQAEADYWLTPANKATAPEFLSSFFDAAQAAVAPYQSAGHFQPYKDYGPLEAGIEAMPAPGHTPGHAAYLVQSGDKQLLIWGDIVHVAGIQLTHPDATLKYDSSELNAQATRAALLQRAASEHLIVAAAHIAFPGLGHIRRHQGEYEWLPLNYDESAVPLP</sequence>
<keyword evidence="3 7" id="KW-0378">Hydrolase</keyword>
<comment type="similarity">
    <text evidence="1">Belongs to the metallo-beta-lactamase superfamily.</text>
</comment>
<dbReference type="EMBL" id="WKJK01000005">
    <property type="protein sequence ID" value="MRW90671.1"/>
    <property type="molecule type" value="Genomic_DNA"/>
</dbReference>
<dbReference type="Gene3D" id="3.60.15.10">
    <property type="entry name" value="Ribonuclease Z/Hydroxyacylglutathione hydrolase-like"/>
    <property type="match status" value="1"/>
</dbReference>
<keyword evidence="8" id="KW-1185">Reference proteome</keyword>
<evidence type="ECO:0000256" key="5">
    <source>
        <dbReference type="SAM" id="SignalP"/>
    </source>
</evidence>
<organism evidence="7 8">
    <name type="scientific">Duganella guangzhouensis</name>
    <dbReference type="NCBI Taxonomy" id="2666084"/>
    <lineage>
        <taxon>Bacteria</taxon>
        <taxon>Pseudomonadati</taxon>
        <taxon>Pseudomonadota</taxon>
        <taxon>Betaproteobacteria</taxon>
        <taxon>Burkholderiales</taxon>
        <taxon>Oxalobacteraceae</taxon>
        <taxon>Telluria group</taxon>
        <taxon>Duganella</taxon>
    </lineage>
</organism>
<keyword evidence="4" id="KW-0862">Zinc</keyword>
<evidence type="ECO:0000313" key="7">
    <source>
        <dbReference type="EMBL" id="MRW90671.1"/>
    </source>
</evidence>
<dbReference type="InterPro" id="IPR001279">
    <property type="entry name" value="Metallo-B-lactamas"/>
</dbReference>
<dbReference type="SMART" id="SM00849">
    <property type="entry name" value="Lactamase_B"/>
    <property type="match status" value="1"/>
</dbReference>
<keyword evidence="2" id="KW-0479">Metal-binding</keyword>
<dbReference type="RefSeq" id="WP_154376356.1">
    <property type="nucleotide sequence ID" value="NZ_WKJK01000005.1"/>
</dbReference>
<name>A0A6I2KXX9_9BURK</name>
<evidence type="ECO:0000259" key="6">
    <source>
        <dbReference type="SMART" id="SM00849"/>
    </source>
</evidence>
<evidence type="ECO:0000256" key="2">
    <source>
        <dbReference type="ARBA" id="ARBA00022723"/>
    </source>
</evidence>
<accession>A0A6I2KXX9</accession>
<dbReference type="AlphaFoldDB" id="A0A6I2KXX9"/>
<protein>
    <submittedName>
        <fullName evidence="7">MBL fold metallo-hydrolase</fullName>
    </submittedName>
</protein>
<dbReference type="CDD" id="cd07720">
    <property type="entry name" value="OPHC2-like_MBL-fold"/>
    <property type="match status" value="1"/>
</dbReference>
<evidence type="ECO:0000313" key="8">
    <source>
        <dbReference type="Proteomes" id="UP000433309"/>
    </source>
</evidence>
<evidence type="ECO:0000256" key="1">
    <source>
        <dbReference type="ARBA" id="ARBA00007749"/>
    </source>
</evidence>
<keyword evidence="5" id="KW-0732">Signal</keyword>
<comment type="caution">
    <text evidence="7">The sequence shown here is derived from an EMBL/GenBank/DDBJ whole genome shotgun (WGS) entry which is preliminary data.</text>
</comment>
<feature type="signal peptide" evidence="5">
    <location>
        <begin position="1"/>
        <end position="22"/>
    </location>
</feature>
<dbReference type="PANTHER" id="PTHR42978">
    <property type="entry name" value="QUORUM-QUENCHING LACTONASE YTNP-RELATED-RELATED"/>
    <property type="match status" value="1"/>
</dbReference>
<dbReference type="SUPFAM" id="SSF56281">
    <property type="entry name" value="Metallo-hydrolase/oxidoreductase"/>
    <property type="match status" value="1"/>
</dbReference>
<evidence type="ECO:0000256" key="4">
    <source>
        <dbReference type="ARBA" id="ARBA00022833"/>
    </source>
</evidence>
<dbReference type="Pfam" id="PF00753">
    <property type="entry name" value="Lactamase_B"/>
    <property type="match status" value="1"/>
</dbReference>
<proteinExistence type="inferred from homology"/>
<dbReference type="PANTHER" id="PTHR42978:SF6">
    <property type="entry name" value="QUORUM-QUENCHING LACTONASE YTNP-RELATED"/>
    <property type="match status" value="1"/>
</dbReference>
<dbReference type="GO" id="GO:0016787">
    <property type="term" value="F:hydrolase activity"/>
    <property type="evidence" value="ECO:0007669"/>
    <property type="project" value="UniProtKB-KW"/>
</dbReference>
<gene>
    <name evidence="7" type="ORF">GJ699_11790</name>
</gene>
<feature type="chain" id="PRO_5026012047" evidence="5">
    <location>
        <begin position="23"/>
        <end position="320"/>
    </location>
</feature>
<dbReference type="Proteomes" id="UP000433309">
    <property type="component" value="Unassembled WGS sequence"/>
</dbReference>